<keyword evidence="4" id="KW-1185">Reference proteome</keyword>
<sequence>MPTYFDTIAKSFADVKITDEGIDTVEFLQAADALSAMFTLFNSTAFSVVQNDINGNIKKLRERYEATGDKSRTIELLVKNELAEKKHTATQGLLWLNRGLRFTWYGLDDSYKNPESQLSASFTKAYGETLSKFHNFITRGIFSVAMKACPYREALLTSLGEPRERVLEQLKLWLDGLDGLTVRIDKFYADGGYGKGL</sequence>
<dbReference type="InterPro" id="IPR014830">
    <property type="entry name" value="Glycolipid_transfer_prot_dom"/>
</dbReference>
<proteinExistence type="predicted"/>
<keyword evidence="1" id="KW-0813">Transport</keyword>
<name>A0A165E044_9BASI</name>
<dbReference type="InterPro" id="IPR036497">
    <property type="entry name" value="GLTP_sf"/>
</dbReference>
<organism evidence="3 4">
    <name type="scientific">Calocera cornea HHB12733</name>
    <dbReference type="NCBI Taxonomy" id="1353952"/>
    <lineage>
        <taxon>Eukaryota</taxon>
        <taxon>Fungi</taxon>
        <taxon>Dikarya</taxon>
        <taxon>Basidiomycota</taxon>
        <taxon>Agaricomycotina</taxon>
        <taxon>Dacrymycetes</taxon>
        <taxon>Dacrymycetales</taxon>
        <taxon>Dacrymycetaceae</taxon>
        <taxon>Calocera</taxon>
    </lineage>
</organism>
<dbReference type="PANTHER" id="PTHR10219">
    <property type="entry name" value="GLYCOLIPID TRANSFER PROTEIN-RELATED"/>
    <property type="match status" value="1"/>
</dbReference>
<dbReference type="InParanoid" id="A0A165E044"/>
<evidence type="ECO:0000256" key="1">
    <source>
        <dbReference type="ARBA" id="ARBA00022448"/>
    </source>
</evidence>
<dbReference type="FunFam" id="1.10.3520.10:FF:000001">
    <property type="entry name" value="Pleckstrin domain-containing family A member 8"/>
    <property type="match status" value="1"/>
</dbReference>
<dbReference type="GO" id="GO:1902388">
    <property type="term" value="F:ceramide 1-phosphate transfer activity"/>
    <property type="evidence" value="ECO:0007669"/>
    <property type="project" value="TreeGrafter"/>
</dbReference>
<dbReference type="Gene3D" id="1.10.3520.10">
    <property type="entry name" value="Glycolipid transfer protein"/>
    <property type="match status" value="1"/>
</dbReference>
<dbReference type="GO" id="GO:0016020">
    <property type="term" value="C:membrane"/>
    <property type="evidence" value="ECO:0007669"/>
    <property type="project" value="TreeGrafter"/>
</dbReference>
<dbReference type="SUPFAM" id="SSF110004">
    <property type="entry name" value="Glycolipid transfer protein, GLTP"/>
    <property type="match status" value="1"/>
</dbReference>
<accession>A0A165E044</accession>
<evidence type="ECO:0000259" key="2">
    <source>
        <dbReference type="Pfam" id="PF08718"/>
    </source>
</evidence>
<dbReference type="GO" id="GO:0005829">
    <property type="term" value="C:cytosol"/>
    <property type="evidence" value="ECO:0007669"/>
    <property type="project" value="TreeGrafter"/>
</dbReference>
<dbReference type="GO" id="GO:1902387">
    <property type="term" value="F:ceramide 1-phosphate binding"/>
    <property type="evidence" value="ECO:0007669"/>
    <property type="project" value="TreeGrafter"/>
</dbReference>
<dbReference type="Pfam" id="PF08718">
    <property type="entry name" value="GLTP"/>
    <property type="match status" value="1"/>
</dbReference>
<evidence type="ECO:0000313" key="3">
    <source>
        <dbReference type="EMBL" id="KZT53834.1"/>
    </source>
</evidence>
<feature type="domain" description="Glycolipid transfer protein" evidence="2">
    <location>
        <begin position="22"/>
        <end position="160"/>
    </location>
</feature>
<dbReference type="PANTHER" id="PTHR10219:SF25">
    <property type="entry name" value="PLECKSTRIN HOMOLOGY DOMAIN-CONTAINING FAMILY A MEMBER 8"/>
    <property type="match status" value="1"/>
</dbReference>
<dbReference type="OrthoDB" id="205255at2759"/>
<dbReference type="Proteomes" id="UP000076842">
    <property type="component" value="Unassembled WGS sequence"/>
</dbReference>
<evidence type="ECO:0000313" key="4">
    <source>
        <dbReference type="Proteomes" id="UP000076842"/>
    </source>
</evidence>
<protein>
    <submittedName>
        <fullName evidence="3">Glycolipid transfer protein</fullName>
    </submittedName>
</protein>
<dbReference type="EMBL" id="KV424027">
    <property type="protein sequence ID" value="KZT53834.1"/>
    <property type="molecule type" value="Genomic_DNA"/>
</dbReference>
<dbReference type="STRING" id="1353952.A0A165E044"/>
<dbReference type="AlphaFoldDB" id="A0A165E044"/>
<gene>
    <name evidence="3" type="ORF">CALCODRAFT_34678</name>
</gene>
<reference evidence="3 4" key="1">
    <citation type="journal article" date="2016" name="Mol. Biol. Evol.">
        <title>Comparative Genomics of Early-Diverging Mushroom-Forming Fungi Provides Insights into the Origins of Lignocellulose Decay Capabilities.</title>
        <authorList>
            <person name="Nagy L.G."/>
            <person name="Riley R."/>
            <person name="Tritt A."/>
            <person name="Adam C."/>
            <person name="Daum C."/>
            <person name="Floudas D."/>
            <person name="Sun H."/>
            <person name="Yadav J.S."/>
            <person name="Pangilinan J."/>
            <person name="Larsson K.H."/>
            <person name="Matsuura K."/>
            <person name="Barry K."/>
            <person name="Labutti K."/>
            <person name="Kuo R."/>
            <person name="Ohm R.A."/>
            <person name="Bhattacharya S.S."/>
            <person name="Shirouzu T."/>
            <person name="Yoshinaga Y."/>
            <person name="Martin F.M."/>
            <person name="Grigoriev I.V."/>
            <person name="Hibbett D.S."/>
        </authorList>
    </citation>
    <scope>NUCLEOTIDE SEQUENCE [LARGE SCALE GENOMIC DNA]</scope>
    <source>
        <strain evidence="3 4">HHB12733</strain>
    </source>
</reference>